<dbReference type="PROSITE" id="PS50862">
    <property type="entry name" value="AA_TRNA_LIGASE_II"/>
    <property type="match status" value="1"/>
</dbReference>
<feature type="region of interest" description="Disordered" evidence="13">
    <location>
        <begin position="1"/>
        <end position="42"/>
    </location>
</feature>
<dbReference type="GeneID" id="40310555"/>
<feature type="region of interest" description="Disordered" evidence="13">
    <location>
        <begin position="101"/>
        <end position="168"/>
    </location>
</feature>
<evidence type="ECO:0000313" key="16">
    <source>
        <dbReference type="Proteomes" id="UP000224006"/>
    </source>
</evidence>
<evidence type="ECO:0000256" key="5">
    <source>
        <dbReference type="ARBA" id="ARBA00022598"/>
    </source>
</evidence>
<dbReference type="Proteomes" id="UP000224006">
    <property type="component" value="Chromosome IV"/>
</dbReference>
<dbReference type="FunFam" id="3.30.930.10:FF:000238">
    <property type="entry name" value="Lysine--tRNA ligase"/>
    <property type="match status" value="1"/>
</dbReference>
<keyword evidence="4" id="KW-0963">Cytoplasm</keyword>
<gene>
    <name evidence="15" type="ORF">BESB_056260</name>
</gene>
<dbReference type="InterPro" id="IPR006195">
    <property type="entry name" value="aa-tRNA-synth_II"/>
</dbReference>
<evidence type="ECO:0000256" key="2">
    <source>
        <dbReference type="ARBA" id="ARBA00008226"/>
    </source>
</evidence>
<reference evidence="15 16" key="1">
    <citation type="submission" date="2017-09" db="EMBL/GenBank/DDBJ databases">
        <title>Genome sequencing of Besnoitia besnoiti strain Bb-Ger1.</title>
        <authorList>
            <person name="Schares G."/>
            <person name="Venepally P."/>
            <person name="Lorenzi H.A."/>
        </authorList>
    </citation>
    <scope>NUCLEOTIDE SEQUENCE [LARGE SCALE GENOMIC DNA]</scope>
    <source>
        <strain evidence="15 16">Bb-Ger1</strain>
    </source>
</reference>
<dbReference type="Gene3D" id="3.30.930.10">
    <property type="entry name" value="Bira Bifunctional Protein, Domain 2"/>
    <property type="match status" value="1"/>
</dbReference>
<dbReference type="CDD" id="cd00775">
    <property type="entry name" value="LysRS_core"/>
    <property type="match status" value="1"/>
</dbReference>
<accession>A0A2A9MDA5</accession>
<keyword evidence="9" id="KW-0030">Aminoacyl-tRNA synthetase</keyword>
<evidence type="ECO:0000256" key="4">
    <source>
        <dbReference type="ARBA" id="ARBA00022490"/>
    </source>
</evidence>
<dbReference type="InterPro" id="IPR004365">
    <property type="entry name" value="NA-bd_OB_tRNA"/>
</dbReference>
<dbReference type="CDD" id="cd04322">
    <property type="entry name" value="LysRS_N"/>
    <property type="match status" value="1"/>
</dbReference>
<dbReference type="InterPro" id="IPR044136">
    <property type="entry name" value="Lys-tRNA-ligase_II_N"/>
</dbReference>
<evidence type="ECO:0000259" key="14">
    <source>
        <dbReference type="PROSITE" id="PS50862"/>
    </source>
</evidence>
<dbReference type="Pfam" id="PF00152">
    <property type="entry name" value="tRNA-synt_2"/>
    <property type="match status" value="1"/>
</dbReference>
<dbReference type="NCBIfam" id="NF001756">
    <property type="entry name" value="PRK00484.1"/>
    <property type="match status" value="1"/>
</dbReference>
<dbReference type="KEGG" id="bbes:BESB_056260"/>
<sequence>MRRRIQYEVPPSPTQTRMCATAGDERRQAAHDVPAASQPAKGKPVPQPSFLCWEFRGWSGALRQQSCCTYLRSLNAYRLPVSFSPHLAFKRRSSTMAPNAEAVDVKVSQNNGAAGEEQKLSASERRRLRKAEQAAAKKESKQQQQDASAAQAKKNGAEKPEEELDPTQYFENRCQLVEDLKKKGVPAYPHKFQVSLSIPEFIKKYGSLADGDHLENEEVQIAGRITRVSSSGQKLRFYDVRGDGEKLQVMANFSYHDEKAGDFAETHNRFRRGDVIGIRGFPGKSKRGELSIFPREVTLLSPCLHMLPERNSLKDFDVRFRHRYLDLIVNDEARKTFLIRSRIVKFVRHFLEDRGFVEVETPMMNVIAGGAAARPFKTHHNDLDMDLYMRIAPELFLKMLIVGGMDRVFEIGKNFRNEGIDMTHNPEFTACEFYWAYADYNDLMDLTEEMLSSMVKAIHGTYQIQFHPDGPGGEAVTLDFTPPFARLSMVEEIEKQAKVTLPRPLDGDECIAFMKDLLQKSKVDIPQPPTSAKLLDALCGHYVECQATTKPVFITEHPQIMSPLAKWHRSKPELTERFELFLMGKELCNAYTELNDPFKQRECFMDQAKAKAAGDDEATCIDEVFCTSLEYGLPPTGGWGLGIDRLTMFLSDHNTIKEVILFPAMRPQPPTGVQGKPAAEAGDASSSQ</sequence>
<dbReference type="EMBL" id="NWUJ01000004">
    <property type="protein sequence ID" value="PFH35975.1"/>
    <property type="molecule type" value="Genomic_DNA"/>
</dbReference>
<evidence type="ECO:0000313" key="15">
    <source>
        <dbReference type="EMBL" id="PFH35975.1"/>
    </source>
</evidence>
<dbReference type="SUPFAM" id="SSF55681">
    <property type="entry name" value="Class II aaRS and biotin synthetases"/>
    <property type="match status" value="1"/>
</dbReference>
<dbReference type="Gene3D" id="2.40.50.140">
    <property type="entry name" value="Nucleic acid-binding proteins"/>
    <property type="match status" value="1"/>
</dbReference>
<feature type="domain" description="Aminoacyl-transfer RNA synthetases class-II family profile" evidence="14">
    <location>
        <begin position="337"/>
        <end position="667"/>
    </location>
</feature>
<dbReference type="SUPFAM" id="SSF50249">
    <property type="entry name" value="Nucleic acid-binding proteins"/>
    <property type="match status" value="1"/>
</dbReference>
<dbReference type="PANTHER" id="PTHR42918:SF9">
    <property type="entry name" value="LYSINE--TRNA LIGASE"/>
    <property type="match status" value="1"/>
</dbReference>
<dbReference type="Pfam" id="PF01336">
    <property type="entry name" value="tRNA_anti-codon"/>
    <property type="match status" value="1"/>
</dbReference>
<dbReference type="EC" id="6.1.1.6" evidence="3 12"/>
<dbReference type="InterPro" id="IPR012340">
    <property type="entry name" value="NA-bd_OB-fold"/>
</dbReference>
<dbReference type="PANTHER" id="PTHR42918">
    <property type="entry name" value="LYSYL-TRNA SYNTHETASE"/>
    <property type="match status" value="1"/>
</dbReference>
<feature type="region of interest" description="Disordered" evidence="13">
    <location>
        <begin position="666"/>
        <end position="688"/>
    </location>
</feature>
<dbReference type="AlphaFoldDB" id="A0A2A9MDA5"/>
<dbReference type="InterPro" id="IPR004364">
    <property type="entry name" value="Aa-tRNA-synt_II"/>
</dbReference>
<keyword evidence="7" id="KW-0067">ATP-binding</keyword>
<dbReference type="InterPro" id="IPR045864">
    <property type="entry name" value="aa-tRNA-synth_II/BPL/LPL"/>
</dbReference>
<evidence type="ECO:0000256" key="10">
    <source>
        <dbReference type="ARBA" id="ARBA00030563"/>
    </source>
</evidence>
<dbReference type="GO" id="GO:0005829">
    <property type="term" value="C:cytosol"/>
    <property type="evidence" value="ECO:0007669"/>
    <property type="project" value="TreeGrafter"/>
</dbReference>
<evidence type="ECO:0000256" key="6">
    <source>
        <dbReference type="ARBA" id="ARBA00022741"/>
    </source>
</evidence>
<keyword evidence="8" id="KW-0648">Protein biosynthesis</keyword>
<name>A0A2A9MDA5_BESBE</name>
<evidence type="ECO:0000256" key="3">
    <source>
        <dbReference type="ARBA" id="ARBA00013166"/>
    </source>
</evidence>
<comment type="subcellular location">
    <subcellularLocation>
        <location evidence="1">Cytoplasm</location>
    </subcellularLocation>
</comment>
<dbReference type="FunFam" id="2.40.50.140:FF:000050">
    <property type="entry name" value="Lysine--tRNA ligase"/>
    <property type="match status" value="1"/>
</dbReference>
<evidence type="ECO:0000256" key="9">
    <source>
        <dbReference type="ARBA" id="ARBA00023146"/>
    </source>
</evidence>
<comment type="caution">
    <text evidence="15">The sequence shown here is derived from an EMBL/GenBank/DDBJ whole genome shotgun (WGS) entry which is preliminary data.</text>
</comment>
<keyword evidence="6" id="KW-0547">Nucleotide-binding</keyword>
<dbReference type="NCBIfam" id="TIGR00499">
    <property type="entry name" value="lysS_bact"/>
    <property type="match status" value="1"/>
</dbReference>
<dbReference type="VEuPathDB" id="ToxoDB:BESB_056260"/>
<dbReference type="GO" id="GO:0004824">
    <property type="term" value="F:lysine-tRNA ligase activity"/>
    <property type="evidence" value="ECO:0007669"/>
    <property type="project" value="UniProtKB-EC"/>
</dbReference>
<comment type="similarity">
    <text evidence="2">Belongs to the class-II aminoacyl-tRNA synthetase family.</text>
</comment>
<dbReference type="InterPro" id="IPR002313">
    <property type="entry name" value="Lys-tRNA-ligase_II"/>
</dbReference>
<proteinExistence type="inferred from homology"/>
<dbReference type="GO" id="GO:0000049">
    <property type="term" value="F:tRNA binding"/>
    <property type="evidence" value="ECO:0007669"/>
    <property type="project" value="TreeGrafter"/>
</dbReference>
<dbReference type="RefSeq" id="XP_029219984.1">
    <property type="nucleotide sequence ID" value="XM_029364061.1"/>
</dbReference>
<evidence type="ECO:0000256" key="13">
    <source>
        <dbReference type="SAM" id="MobiDB-lite"/>
    </source>
</evidence>
<evidence type="ECO:0000256" key="1">
    <source>
        <dbReference type="ARBA" id="ARBA00004496"/>
    </source>
</evidence>
<evidence type="ECO:0000256" key="11">
    <source>
        <dbReference type="ARBA" id="ARBA00048573"/>
    </source>
</evidence>
<dbReference type="STRING" id="94643.A0A2A9MDA5"/>
<protein>
    <recommendedName>
        <fullName evidence="3 12">Lysine--tRNA ligase</fullName>
        <ecNumber evidence="3 12">6.1.1.6</ecNumber>
    </recommendedName>
    <alternativeName>
        <fullName evidence="10 12">Lysyl-tRNA synthetase</fullName>
    </alternativeName>
</protein>
<comment type="catalytic activity">
    <reaction evidence="11 12">
        <text>tRNA(Lys) + L-lysine + ATP = L-lysyl-tRNA(Lys) + AMP + diphosphate</text>
        <dbReference type="Rhea" id="RHEA:20792"/>
        <dbReference type="Rhea" id="RHEA-COMP:9696"/>
        <dbReference type="Rhea" id="RHEA-COMP:9697"/>
        <dbReference type="ChEBI" id="CHEBI:30616"/>
        <dbReference type="ChEBI" id="CHEBI:32551"/>
        <dbReference type="ChEBI" id="CHEBI:33019"/>
        <dbReference type="ChEBI" id="CHEBI:78442"/>
        <dbReference type="ChEBI" id="CHEBI:78529"/>
        <dbReference type="ChEBI" id="CHEBI:456215"/>
        <dbReference type="EC" id="6.1.1.6"/>
    </reaction>
</comment>
<dbReference type="PRINTS" id="PR00982">
    <property type="entry name" value="TRNASYNTHLYS"/>
</dbReference>
<dbReference type="GO" id="GO:0005524">
    <property type="term" value="F:ATP binding"/>
    <property type="evidence" value="ECO:0007669"/>
    <property type="project" value="UniProtKB-KW"/>
</dbReference>
<dbReference type="OrthoDB" id="21243at2759"/>
<evidence type="ECO:0000256" key="7">
    <source>
        <dbReference type="ARBA" id="ARBA00022840"/>
    </source>
</evidence>
<feature type="compositionally biased region" description="Basic and acidic residues" evidence="13">
    <location>
        <begin position="116"/>
        <end position="141"/>
    </location>
</feature>
<feature type="compositionally biased region" description="Low complexity" evidence="13">
    <location>
        <begin position="142"/>
        <end position="154"/>
    </location>
</feature>
<dbReference type="InterPro" id="IPR018149">
    <property type="entry name" value="Lys-tRNA-synth_II_C"/>
</dbReference>
<evidence type="ECO:0000256" key="8">
    <source>
        <dbReference type="ARBA" id="ARBA00022917"/>
    </source>
</evidence>
<keyword evidence="16" id="KW-1185">Reference proteome</keyword>
<dbReference type="GO" id="GO:0006430">
    <property type="term" value="P:lysyl-tRNA aminoacylation"/>
    <property type="evidence" value="ECO:0007669"/>
    <property type="project" value="InterPro"/>
</dbReference>
<organism evidence="15 16">
    <name type="scientific">Besnoitia besnoiti</name>
    <name type="common">Apicomplexan protozoan</name>
    <dbReference type="NCBI Taxonomy" id="94643"/>
    <lineage>
        <taxon>Eukaryota</taxon>
        <taxon>Sar</taxon>
        <taxon>Alveolata</taxon>
        <taxon>Apicomplexa</taxon>
        <taxon>Conoidasida</taxon>
        <taxon>Coccidia</taxon>
        <taxon>Eucoccidiorida</taxon>
        <taxon>Eimeriorina</taxon>
        <taxon>Sarcocystidae</taxon>
        <taxon>Besnoitia</taxon>
    </lineage>
</organism>
<keyword evidence="5 15" id="KW-0436">Ligase</keyword>
<dbReference type="HAMAP" id="MF_00252">
    <property type="entry name" value="Lys_tRNA_synth_class2"/>
    <property type="match status" value="1"/>
</dbReference>
<evidence type="ECO:0000256" key="12">
    <source>
        <dbReference type="RuleBase" id="RU003748"/>
    </source>
</evidence>